<keyword evidence="6" id="KW-0915">Sodium</keyword>
<dbReference type="Proteomes" id="UP000003303">
    <property type="component" value="Unassembled WGS sequence"/>
</dbReference>
<comment type="similarity">
    <text evidence="6">Belongs to the NhaA Na(+)/H(+) (TC 2.A.33) antiporter family.</text>
</comment>
<feature type="transmembrane region" description="Helical" evidence="6">
    <location>
        <begin position="69"/>
        <end position="87"/>
    </location>
</feature>
<dbReference type="AlphaFoldDB" id="C2MAZ0"/>
<feature type="transmembrane region" description="Helical" evidence="6">
    <location>
        <begin position="137"/>
        <end position="155"/>
    </location>
</feature>
<reference evidence="7 8" key="1">
    <citation type="submission" date="2009-04" db="EMBL/GenBank/DDBJ databases">
        <authorList>
            <person name="Sebastian Y."/>
            <person name="Madupu R."/>
            <person name="Durkin A.S."/>
            <person name="Torralba M."/>
            <person name="Methe B."/>
            <person name="Sutton G.G."/>
            <person name="Strausberg R.L."/>
            <person name="Nelson K.E."/>
        </authorList>
    </citation>
    <scope>NUCLEOTIDE SEQUENCE [LARGE SCALE GENOMIC DNA]</scope>
    <source>
        <strain evidence="7 8">60-3</strain>
    </source>
</reference>
<comment type="subcellular location">
    <subcellularLocation>
        <location evidence="1">Cell inner membrane</location>
        <topology evidence="1">Multi-pass membrane protein</topology>
    </subcellularLocation>
    <subcellularLocation>
        <location evidence="6">Cell membrane</location>
        <topology evidence="6">Multi-pass membrane protein</topology>
    </subcellularLocation>
</comment>
<evidence type="ECO:0000313" key="8">
    <source>
        <dbReference type="Proteomes" id="UP000003303"/>
    </source>
</evidence>
<feature type="transmembrane region" description="Helical" evidence="6">
    <location>
        <begin position="316"/>
        <end position="335"/>
    </location>
</feature>
<keyword evidence="6" id="KW-0813">Transport</keyword>
<dbReference type="NCBIfam" id="TIGR00773">
    <property type="entry name" value="NhaA"/>
    <property type="match status" value="1"/>
</dbReference>
<feature type="transmembrane region" description="Helical" evidence="6">
    <location>
        <begin position="43"/>
        <end position="62"/>
    </location>
</feature>
<evidence type="ECO:0000256" key="4">
    <source>
        <dbReference type="ARBA" id="ARBA00022989"/>
    </source>
</evidence>
<evidence type="ECO:0000256" key="1">
    <source>
        <dbReference type="ARBA" id="ARBA00004429"/>
    </source>
</evidence>
<dbReference type="InterPro" id="IPR023171">
    <property type="entry name" value="Na/H_antiporter_dom_sf"/>
</dbReference>
<feature type="transmembrane region" description="Helical" evidence="6">
    <location>
        <begin position="347"/>
        <end position="371"/>
    </location>
</feature>
<name>C2MAZ0_9PORP</name>
<organism evidence="7 8">
    <name type="scientific">Porphyromonas uenonis 60-3</name>
    <dbReference type="NCBI Taxonomy" id="596327"/>
    <lineage>
        <taxon>Bacteria</taxon>
        <taxon>Pseudomonadati</taxon>
        <taxon>Bacteroidota</taxon>
        <taxon>Bacteroidia</taxon>
        <taxon>Bacteroidales</taxon>
        <taxon>Porphyromonadaceae</taxon>
        <taxon>Porphyromonas</taxon>
    </lineage>
</organism>
<sequence>MSQSSGILRPVRRFTIRKVDSSVVLFLATIVALIVANSPLRELYHTLLAIPINLNVLGLDIFQAHGEPMSFLVFANDVLMVFFFFVVGLDIKQQLLVGELSSVKKAMMPVVGAIGGMIMPIILFWLIAPAGDASRGAAIPMATDIAFVLAVLMLLKDHVPVSLRVFMTTLAVADDIGGIIVIALFYSTGINLLMLGLGLAVVAILALLGRAGVRHIGLYMIGLFVVWFFFLQSGIHTTIAGVMVALAMPMTTSVSRHQLGSLAGAISKMLPTEESAKKGQTTHLEGADIAMINSLRHAAASAIPPVQRLEHALTGWVNYLILPVFAFVNAGIDFSTFSMGDISTLPFAVMLGLFIGKPMGIFLFTYVYILLTQHKWSDGVYPAMLFAVSILGGIGFTVSMFIASLSYDVHLHLDWLSEAKLGILTGSLISGIVGYITVLAVGNRHQRRKAKQAN</sequence>
<dbReference type="HAMAP" id="MF_01844">
    <property type="entry name" value="NhaA"/>
    <property type="match status" value="1"/>
</dbReference>
<dbReference type="GO" id="GO:0006885">
    <property type="term" value="P:regulation of pH"/>
    <property type="evidence" value="ECO:0007669"/>
    <property type="project" value="UniProtKB-UniRule"/>
</dbReference>
<accession>C2MAZ0</accession>
<feature type="transmembrane region" description="Helical" evidence="6">
    <location>
        <begin position="423"/>
        <end position="442"/>
    </location>
</feature>
<dbReference type="Gene3D" id="1.20.1530.10">
    <property type="entry name" value="Na+/H+ antiporter like domain"/>
    <property type="match status" value="1"/>
</dbReference>
<feature type="transmembrane region" description="Helical" evidence="6">
    <location>
        <begin position="21"/>
        <end position="37"/>
    </location>
</feature>
<comment type="caution">
    <text evidence="7">The sequence shown here is derived from an EMBL/GenBank/DDBJ whole genome shotgun (WGS) entry which is preliminary data.</text>
</comment>
<dbReference type="RefSeq" id="WP_007365108.1">
    <property type="nucleotide sequence ID" value="NZ_ACLR01000118.1"/>
</dbReference>
<evidence type="ECO:0000256" key="5">
    <source>
        <dbReference type="ARBA" id="ARBA00023136"/>
    </source>
</evidence>
<feature type="transmembrane region" description="Helical" evidence="6">
    <location>
        <begin position="161"/>
        <end position="185"/>
    </location>
</feature>
<protein>
    <recommendedName>
        <fullName evidence="6">Na(+)/H(+) antiporter NhaA</fullName>
    </recommendedName>
    <alternativeName>
        <fullName evidence="6">Sodium/proton antiporter NhaA</fullName>
    </alternativeName>
</protein>
<dbReference type="eggNOG" id="COG3004">
    <property type="taxonomic scope" value="Bacteria"/>
</dbReference>
<keyword evidence="5 6" id="KW-0472">Membrane</keyword>
<dbReference type="STRING" id="596327.PORUE0001_1002"/>
<feature type="transmembrane region" description="Helical" evidence="6">
    <location>
        <begin position="192"/>
        <end position="213"/>
    </location>
</feature>
<gene>
    <name evidence="6 7" type="primary">nhaA</name>
    <name evidence="7" type="ORF">PORUE0001_1002</name>
</gene>
<dbReference type="GO" id="GO:0015385">
    <property type="term" value="F:sodium:proton antiporter activity"/>
    <property type="evidence" value="ECO:0007669"/>
    <property type="project" value="UniProtKB-UniRule"/>
</dbReference>
<comment type="function">
    <text evidence="6">Na(+)/H(+) antiporter that extrudes sodium in exchange for external protons.</text>
</comment>
<evidence type="ECO:0000256" key="3">
    <source>
        <dbReference type="ARBA" id="ARBA00022692"/>
    </source>
</evidence>
<keyword evidence="2 6" id="KW-1003">Cell membrane</keyword>
<evidence type="ECO:0000256" key="2">
    <source>
        <dbReference type="ARBA" id="ARBA00022475"/>
    </source>
</evidence>
<keyword evidence="4 6" id="KW-1133">Transmembrane helix</keyword>
<dbReference type="OrthoDB" id="9808135at2"/>
<feature type="transmembrane region" description="Helical" evidence="6">
    <location>
        <begin position="383"/>
        <end position="403"/>
    </location>
</feature>
<keyword evidence="6" id="KW-0050">Antiport</keyword>
<comment type="catalytic activity">
    <reaction evidence="6">
        <text>Na(+)(in) + 2 H(+)(out) = Na(+)(out) + 2 H(+)(in)</text>
        <dbReference type="Rhea" id="RHEA:29251"/>
        <dbReference type="ChEBI" id="CHEBI:15378"/>
        <dbReference type="ChEBI" id="CHEBI:29101"/>
    </reaction>
</comment>
<dbReference type="PANTHER" id="PTHR30341:SF0">
    <property type="entry name" value="NA(+)_H(+) ANTIPORTER NHAA"/>
    <property type="match status" value="1"/>
</dbReference>
<proteinExistence type="inferred from homology"/>
<feature type="transmembrane region" description="Helical" evidence="6">
    <location>
        <begin position="107"/>
        <end position="128"/>
    </location>
</feature>
<keyword evidence="6" id="KW-0406">Ion transport</keyword>
<dbReference type="GO" id="GO:0005886">
    <property type="term" value="C:plasma membrane"/>
    <property type="evidence" value="ECO:0007669"/>
    <property type="project" value="UniProtKB-SubCell"/>
</dbReference>
<feature type="transmembrane region" description="Helical" evidence="6">
    <location>
        <begin position="219"/>
        <end position="248"/>
    </location>
</feature>
<dbReference type="PANTHER" id="PTHR30341">
    <property type="entry name" value="SODIUM ION/PROTON ANTIPORTER NHAA-RELATED"/>
    <property type="match status" value="1"/>
</dbReference>
<keyword evidence="8" id="KW-1185">Reference proteome</keyword>
<evidence type="ECO:0000313" key="7">
    <source>
        <dbReference type="EMBL" id="EEK17138.1"/>
    </source>
</evidence>
<keyword evidence="6" id="KW-0739">Sodium transport</keyword>
<dbReference type="EMBL" id="ACLR01000118">
    <property type="protein sequence ID" value="EEK17138.1"/>
    <property type="molecule type" value="Genomic_DNA"/>
</dbReference>
<dbReference type="InterPro" id="IPR004670">
    <property type="entry name" value="NhaA"/>
</dbReference>
<keyword evidence="3 6" id="KW-0812">Transmembrane</keyword>
<dbReference type="Pfam" id="PF06965">
    <property type="entry name" value="Na_H_antiport_1"/>
    <property type="match status" value="1"/>
</dbReference>
<evidence type="ECO:0000256" key="6">
    <source>
        <dbReference type="HAMAP-Rule" id="MF_01844"/>
    </source>
</evidence>